<dbReference type="Gene3D" id="1.10.287.40">
    <property type="entry name" value="Serine-tRNA synthetase, tRNA binding domain"/>
    <property type="match status" value="1"/>
</dbReference>
<name>A0AA38GRN8_TAXCH</name>
<dbReference type="EMBL" id="JAHRHJ020000001">
    <property type="protein sequence ID" value="KAH9328254.1"/>
    <property type="molecule type" value="Genomic_DNA"/>
</dbReference>
<dbReference type="InterPro" id="IPR002317">
    <property type="entry name" value="Ser-tRNA-ligase_type_1"/>
</dbReference>
<feature type="non-terminal residue" evidence="2">
    <location>
        <position position="122"/>
    </location>
</feature>
<dbReference type="Pfam" id="PF02403">
    <property type="entry name" value="Seryl_tRNA_N"/>
    <property type="match status" value="1"/>
</dbReference>
<dbReference type="GO" id="GO:0006434">
    <property type="term" value="P:seryl-tRNA aminoacylation"/>
    <property type="evidence" value="ECO:0007669"/>
    <property type="project" value="InterPro"/>
</dbReference>
<gene>
    <name evidence="2" type="ORF">KI387_000362</name>
</gene>
<dbReference type="InterPro" id="IPR010978">
    <property type="entry name" value="tRNA-bd_arm"/>
</dbReference>
<dbReference type="GO" id="GO:0004828">
    <property type="term" value="F:serine-tRNA ligase activity"/>
    <property type="evidence" value="ECO:0007669"/>
    <property type="project" value="InterPro"/>
</dbReference>
<dbReference type="InterPro" id="IPR042103">
    <property type="entry name" value="SerRS_1_N_sf"/>
</dbReference>
<dbReference type="SUPFAM" id="SSF46589">
    <property type="entry name" value="tRNA-binding arm"/>
    <property type="match status" value="1"/>
</dbReference>
<dbReference type="InterPro" id="IPR015866">
    <property type="entry name" value="Ser-tRNA-synth_1_N"/>
</dbReference>
<dbReference type="PANTHER" id="PTHR11778">
    <property type="entry name" value="SERYL-TRNA SYNTHETASE"/>
    <property type="match status" value="1"/>
</dbReference>
<proteinExistence type="predicted"/>
<reference evidence="2 3" key="1">
    <citation type="journal article" date="2021" name="Nat. Plants">
        <title>The Taxus genome provides insights into paclitaxel biosynthesis.</title>
        <authorList>
            <person name="Xiong X."/>
            <person name="Gou J."/>
            <person name="Liao Q."/>
            <person name="Li Y."/>
            <person name="Zhou Q."/>
            <person name="Bi G."/>
            <person name="Li C."/>
            <person name="Du R."/>
            <person name="Wang X."/>
            <person name="Sun T."/>
            <person name="Guo L."/>
            <person name="Liang H."/>
            <person name="Lu P."/>
            <person name="Wu Y."/>
            <person name="Zhang Z."/>
            <person name="Ro D.K."/>
            <person name="Shang Y."/>
            <person name="Huang S."/>
            <person name="Yan J."/>
        </authorList>
    </citation>
    <scope>NUCLEOTIDE SEQUENCE [LARGE SCALE GENOMIC DNA]</scope>
    <source>
        <strain evidence="2">Ta-2019</strain>
    </source>
</reference>
<evidence type="ECO:0000259" key="1">
    <source>
        <dbReference type="Pfam" id="PF02403"/>
    </source>
</evidence>
<feature type="domain" description="Serine-tRNA synthetase type1 N-terminal" evidence="1">
    <location>
        <begin position="47"/>
        <end position="113"/>
    </location>
</feature>
<organism evidence="2 3">
    <name type="scientific">Taxus chinensis</name>
    <name type="common">Chinese yew</name>
    <name type="synonym">Taxus wallichiana var. chinensis</name>
    <dbReference type="NCBI Taxonomy" id="29808"/>
    <lineage>
        <taxon>Eukaryota</taxon>
        <taxon>Viridiplantae</taxon>
        <taxon>Streptophyta</taxon>
        <taxon>Embryophyta</taxon>
        <taxon>Tracheophyta</taxon>
        <taxon>Spermatophyta</taxon>
        <taxon>Pinopsida</taxon>
        <taxon>Pinidae</taxon>
        <taxon>Conifers II</taxon>
        <taxon>Cupressales</taxon>
        <taxon>Taxaceae</taxon>
        <taxon>Taxus</taxon>
    </lineage>
</organism>
<keyword evidence="3" id="KW-1185">Reference proteome</keyword>
<evidence type="ECO:0000313" key="2">
    <source>
        <dbReference type="EMBL" id="KAH9328254.1"/>
    </source>
</evidence>
<evidence type="ECO:0000313" key="3">
    <source>
        <dbReference type="Proteomes" id="UP000824469"/>
    </source>
</evidence>
<dbReference type="AlphaFoldDB" id="A0AA38GRN8"/>
<dbReference type="GO" id="GO:0005524">
    <property type="term" value="F:ATP binding"/>
    <property type="evidence" value="ECO:0007669"/>
    <property type="project" value="InterPro"/>
</dbReference>
<accession>A0AA38GRN8</accession>
<dbReference type="Proteomes" id="UP000824469">
    <property type="component" value="Unassembled WGS sequence"/>
</dbReference>
<protein>
    <recommendedName>
        <fullName evidence="1">Serine-tRNA synthetase type1 N-terminal domain-containing protein</fullName>
    </recommendedName>
</protein>
<sequence>MGRHCETKTATLKPSFGGRIPLFSRPPVFPLLKKSLYRFRGYRFYNMLDINLFREDKGNDPERVRESQRRRFAKVELVDEVIELDKAWRQRQYELDNLRKEFNKMNKEVAKLKIVSKFQFMI</sequence>
<comment type="caution">
    <text evidence="2">The sequence shown here is derived from an EMBL/GenBank/DDBJ whole genome shotgun (WGS) entry which is preliminary data.</text>
</comment>